<dbReference type="EC" id="3.1.21.3" evidence="1"/>
<evidence type="ECO:0000313" key="1">
    <source>
        <dbReference type="EMBL" id="MDR6609033.1"/>
    </source>
</evidence>
<evidence type="ECO:0000313" key="2">
    <source>
        <dbReference type="Proteomes" id="UP001259420"/>
    </source>
</evidence>
<protein>
    <submittedName>
        <fullName evidence="1">Type I restriction enzyme S subunit</fullName>
        <ecNumber evidence="1">3.1.21.3</ecNumber>
    </submittedName>
</protein>
<organism evidence="1 2">
    <name type="scientific">Pseudomonas synxantha</name>
    <dbReference type="NCBI Taxonomy" id="47883"/>
    <lineage>
        <taxon>Bacteria</taxon>
        <taxon>Pseudomonadati</taxon>
        <taxon>Pseudomonadota</taxon>
        <taxon>Gammaproteobacteria</taxon>
        <taxon>Pseudomonadales</taxon>
        <taxon>Pseudomonadaceae</taxon>
        <taxon>Pseudomonas</taxon>
    </lineage>
</organism>
<keyword evidence="1" id="KW-0378">Hydrolase</keyword>
<sequence length="444" mass="49396">MSKLPFGWATCTVGELIDRIETGKSVKCDERPPTGSEKGLVKISAVTWGEFDEEESKTLLDHAHLKPNEKIQQGDFLISRANTLELVGSCVLVKSISKNLYLSDKVLRLVLADQTKPWLLACLKTRDGRRQIESLATGNQLSMRNISQQAIREIKIPLPPLAEQTRIAQKLDKLLAQVDTLKARFVTIPTLLKRFRQSVLSAAISGRLVGDAECWHPTSIGDICVVSTGKTPKRDILSYWEHGDIPWLTSAVTSEEFCSEAEQFVTEFALKDCSLKIFQPGTLLMAMYGEGKTRGQVTELKIAATCNQACAAITVNETIARKEFVKIRLQENYEEIRKQAVGGAQPNLNLNKVRELSISLPSLEEQTEIVRRVEQLFAFADQLEAKVTSANSRIDYLTQSILAKAFRGELVPQDPNDDPASELLARIKAQHTAAPKDKRARKNA</sequence>
<proteinExistence type="predicted"/>
<dbReference type="Proteomes" id="UP001259420">
    <property type="component" value="Unassembled WGS sequence"/>
</dbReference>
<dbReference type="EMBL" id="JAVDSD010000009">
    <property type="protein sequence ID" value="MDR6609033.1"/>
    <property type="molecule type" value="Genomic_DNA"/>
</dbReference>
<keyword evidence="2" id="KW-1185">Reference proteome</keyword>
<name>A0ACC6JR68_9PSED</name>
<accession>A0ACC6JR68</accession>
<gene>
    <name evidence="1" type="ORF">J2X87_004130</name>
</gene>
<reference evidence="1" key="1">
    <citation type="submission" date="2023-07" db="EMBL/GenBank/DDBJ databases">
        <title>Sorghum-associated microbial communities from plants grown in Nebraska, USA.</title>
        <authorList>
            <person name="Schachtman D."/>
        </authorList>
    </citation>
    <scope>NUCLEOTIDE SEQUENCE</scope>
    <source>
        <strain evidence="1">BE46</strain>
    </source>
</reference>
<comment type="caution">
    <text evidence="1">The sequence shown here is derived from an EMBL/GenBank/DDBJ whole genome shotgun (WGS) entry which is preliminary data.</text>
</comment>